<dbReference type="EMBL" id="QGKU01000013">
    <property type="protein sequence ID" value="PWR03997.1"/>
    <property type="molecule type" value="Genomic_DNA"/>
</dbReference>
<sequence>MLMLASKYANDAGKAGLDGVGYISREWVPKPSSGGAKLLRRDPAPEILRGDPALARAAIRMAPGKLQYRSLALSFAPEDIDVDAFNAGAPGPRIAVDHMLWLYREIAFAGVPEKYRPPLFVTTHTHTGRLEVNVIVPRWVTRPDGVRRAFNPDPPRPGSRKIWNTFEDLLNARFGWSNPRDPGRQRLMELPNWILKERAAAERSGDAREPGPREILANALIAAVDAGEVRNREEVIEWLEGWGFENGMVVRAVGARYITVDPASKIPRTAGVKPHSAPGERGSFPSGDTAEKPNFLAIQGHQKTSRTVRGFASVQCAAERGQTGTGPMTGYT</sequence>
<gene>
    <name evidence="2" type="ORF">DKT77_03625</name>
</gene>
<accession>A0A2V2LLP7</accession>
<name>A0A2V2LLP7_9RHOB</name>
<evidence type="ECO:0000313" key="2">
    <source>
        <dbReference type="EMBL" id="PWR03997.1"/>
    </source>
</evidence>
<dbReference type="OrthoDB" id="5351104at2"/>
<reference evidence="2 3" key="1">
    <citation type="submission" date="2018-05" db="EMBL/GenBank/DDBJ databases">
        <title>Rhodobacteraceae gen. nov., sp. nov. isolated from sea water.</title>
        <authorList>
            <person name="Ren Y."/>
        </authorList>
    </citation>
    <scope>NUCLEOTIDE SEQUENCE [LARGE SCALE GENOMIC DNA]</scope>
    <source>
        <strain evidence="2 3">TG-679</strain>
    </source>
</reference>
<keyword evidence="3" id="KW-1185">Reference proteome</keyword>
<comment type="caution">
    <text evidence="2">The sequence shown here is derived from an EMBL/GenBank/DDBJ whole genome shotgun (WGS) entry which is preliminary data.</text>
</comment>
<evidence type="ECO:0000256" key="1">
    <source>
        <dbReference type="SAM" id="MobiDB-lite"/>
    </source>
</evidence>
<proteinExistence type="predicted"/>
<organism evidence="2 3">
    <name type="scientific">Meridianimarinicoccus roseus</name>
    <dbReference type="NCBI Taxonomy" id="2072018"/>
    <lineage>
        <taxon>Bacteria</taxon>
        <taxon>Pseudomonadati</taxon>
        <taxon>Pseudomonadota</taxon>
        <taxon>Alphaproteobacteria</taxon>
        <taxon>Rhodobacterales</taxon>
        <taxon>Paracoccaceae</taxon>
        <taxon>Meridianimarinicoccus</taxon>
    </lineage>
</organism>
<evidence type="ECO:0000313" key="3">
    <source>
        <dbReference type="Proteomes" id="UP000245680"/>
    </source>
</evidence>
<dbReference type="RefSeq" id="WP_109810385.1">
    <property type="nucleotide sequence ID" value="NZ_QGKU01000013.1"/>
</dbReference>
<feature type="region of interest" description="Disordered" evidence="1">
    <location>
        <begin position="267"/>
        <end position="291"/>
    </location>
</feature>
<dbReference type="Proteomes" id="UP000245680">
    <property type="component" value="Unassembled WGS sequence"/>
</dbReference>
<dbReference type="AlphaFoldDB" id="A0A2V2LLP7"/>
<protein>
    <submittedName>
        <fullName evidence="2">Uncharacterized protein</fullName>
    </submittedName>
</protein>